<comment type="caution">
    <text evidence="1">The sequence shown here is derived from an EMBL/GenBank/DDBJ whole genome shotgun (WGS) entry which is preliminary data.</text>
</comment>
<protein>
    <submittedName>
        <fullName evidence="1">Uncharacterized protein</fullName>
    </submittedName>
</protein>
<name>A0ABR2H1L6_9EUKA</name>
<evidence type="ECO:0000313" key="2">
    <source>
        <dbReference type="Proteomes" id="UP001470230"/>
    </source>
</evidence>
<evidence type="ECO:0000313" key="1">
    <source>
        <dbReference type="EMBL" id="KAK8840094.1"/>
    </source>
</evidence>
<proteinExistence type="predicted"/>
<dbReference type="Proteomes" id="UP001470230">
    <property type="component" value="Unassembled WGS sequence"/>
</dbReference>
<accession>A0ABR2H1L6</accession>
<gene>
    <name evidence="1" type="ORF">M9Y10_031031</name>
</gene>
<organism evidence="1 2">
    <name type="scientific">Tritrichomonas musculus</name>
    <dbReference type="NCBI Taxonomy" id="1915356"/>
    <lineage>
        <taxon>Eukaryota</taxon>
        <taxon>Metamonada</taxon>
        <taxon>Parabasalia</taxon>
        <taxon>Tritrichomonadida</taxon>
        <taxon>Tritrichomonadidae</taxon>
        <taxon>Tritrichomonas</taxon>
    </lineage>
</organism>
<keyword evidence="2" id="KW-1185">Reference proteome</keyword>
<sequence>MSQIPVPSYVYSKGYLTIKEHQTWEYNNQFKVIITTKEEAEEVNKFITSQKNNYDEQDNQTETLCCLYICDDPDNPNLTKYPITIFNEDGTTYTNKIIF</sequence>
<reference evidence="1 2" key="1">
    <citation type="submission" date="2024-04" db="EMBL/GenBank/DDBJ databases">
        <title>Tritrichomonas musculus Genome.</title>
        <authorList>
            <person name="Alves-Ferreira E."/>
            <person name="Grigg M."/>
            <person name="Lorenzi H."/>
            <person name="Galac M."/>
        </authorList>
    </citation>
    <scope>NUCLEOTIDE SEQUENCE [LARGE SCALE GENOMIC DNA]</scope>
    <source>
        <strain evidence="1 2">EAF2021</strain>
    </source>
</reference>
<dbReference type="EMBL" id="JAPFFF010000048">
    <property type="protein sequence ID" value="KAK8840094.1"/>
    <property type="molecule type" value="Genomic_DNA"/>
</dbReference>